<reference evidence="1 2" key="1">
    <citation type="submission" date="2023-05" db="EMBL/GenBank/DDBJ databases">
        <title>Novel species of genus Flectobacillus isolated from stream in China.</title>
        <authorList>
            <person name="Lu H."/>
        </authorList>
    </citation>
    <scope>NUCLEOTIDE SEQUENCE [LARGE SCALE GENOMIC DNA]</scope>
    <source>
        <strain evidence="1 2">KCTC 42575</strain>
    </source>
</reference>
<name>A0ABT6Y7A4_9BACT</name>
<sequence>MNYKFIYRDKDSGRIITNKDIINLHKYKVACVKLTERGIIRDITIPPEWWIDGSIANCKDIAYHTRMSKTKT</sequence>
<proteinExistence type="predicted"/>
<organism evidence="1 2">
    <name type="scientific">Flectobacillus roseus</name>
    <dbReference type="NCBI Taxonomy" id="502259"/>
    <lineage>
        <taxon>Bacteria</taxon>
        <taxon>Pseudomonadati</taxon>
        <taxon>Bacteroidota</taxon>
        <taxon>Cytophagia</taxon>
        <taxon>Cytophagales</taxon>
        <taxon>Flectobacillaceae</taxon>
        <taxon>Flectobacillus</taxon>
    </lineage>
</organism>
<keyword evidence="2" id="KW-1185">Reference proteome</keyword>
<gene>
    <name evidence="1" type="ORF">QM524_07285</name>
</gene>
<evidence type="ECO:0000313" key="2">
    <source>
        <dbReference type="Proteomes" id="UP001236507"/>
    </source>
</evidence>
<protein>
    <submittedName>
        <fullName evidence="1">Uncharacterized protein</fullName>
    </submittedName>
</protein>
<dbReference type="Proteomes" id="UP001236507">
    <property type="component" value="Unassembled WGS sequence"/>
</dbReference>
<dbReference type="RefSeq" id="WP_095160420.1">
    <property type="nucleotide sequence ID" value="NZ_JASHIF010000007.1"/>
</dbReference>
<dbReference type="EMBL" id="JASHIF010000007">
    <property type="protein sequence ID" value="MDI9859003.1"/>
    <property type="molecule type" value="Genomic_DNA"/>
</dbReference>
<comment type="caution">
    <text evidence="1">The sequence shown here is derived from an EMBL/GenBank/DDBJ whole genome shotgun (WGS) entry which is preliminary data.</text>
</comment>
<accession>A0ABT6Y7A4</accession>
<evidence type="ECO:0000313" key="1">
    <source>
        <dbReference type="EMBL" id="MDI9859003.1"/>
    </source>
</evidence>